<organism evidence="9 10">
    <name type="scientific">Rhizobium freirei PRF 81</name>
    <dbReference type="NCBI Taxonomy" id="363754"/>
    <lineage>
        <taxon>Bacteria</taxon>
        <taxon>Pseudomonadati</taxon>
        <taxon>Pseudomonadota</taxon>
        <taxon>Alphaproteobacteria</taxon>
        <taxon>Hyphomicrobiales</taxon>
        <taxon>Rhizobiaceae</taxon>
        <taxon>Rhizobium/Agrobacterium group</taxon>
        <taxon>Rhizobium</taxon>
    </lineage>
</organism>
<protein>
    <submittedName>
        <fullName evidence="9">Ribose ABC transporter, ATP-binding protein</fullName>
    </submittedName>
</protein>
<keyword evidence="7" id="KW-0472">Membrane</keyword>
<keyword evidence="5" id="KW-0547">Nucleotide-binding</keyword>
<keyword evidence="9" id="KW-0614">Plasmid</keyword>
<dbReference type="InterPro" id="IPR003439">
    <property type="entry name" value="ABC_transporter-like_ATP-bd"/>
</dbReference>
<accession>N6US52</accession>
<keyword evidence="10" id="KW-1185">Reference proteome</keyword>
<dbReference type="InterPro" id="IPR003593">
    <property type="entry name" value="AAA+_ATPase"/>
</dbReference>
<dbReference type="SUPFAM" id="SSF52540">
    <property type="entry name" value="P-loop containing nucleoside triphosphate hydrolases"/>
    <property type="match status" value="2"/>
</dbReference>
<dbReference type="EMBL" id="AQHN01000096">
    <property type="protein sequence ID" value="ENN83626.1"/>
    <property type="molecule type" value="Genomic_DNA"/>
</dbReference>
<dbReference type="PANTHER" id="PTHR43790">
    <property type="entry name" value="CARBOHYDRATE TRANSPORT ATP-BINDING PROTEIN MG119-RELATED"/>
    <property type="match status" value="1"/>
</dbReference>
<keyword evidence="4" id="KW-0677">Repeat</keyword>
<dbReference type="PROSITE" id="PS50893">
    <property type="entry name" value="ABC_TRANSPORTER_2"/>
    <property type="match status" value="2"/>
</dbReference>
<keyword evidence="3" id="KW-0762">Sugar transport</keyword>
<sequence>MIVKAALADVAGGRSAMGSEITVRMIDVAKAFGETRALKKCDFEARAGEVHAIVGENGSGKSTMTKIMSGVLHPDAGKVTILGEKVASPVDAKRVGLTTIFQEVLVADEASVFENLYVGRDGVFRSQSTGDRRTEAAEIVARLVGKPVDLDQLAGSLPLSIKQWIVIARAILRKPQVLILDESSAALDLDSTLRLHAEIDRLRAEGATILIVTHRIAELVRIADRATILRDGITVGTLGKDEITEENLLSMMTPADRRASDATEYASRMKALSAPLILTATGLAAHRSARLFDFDLPKGSIVGVAGLDGQGQDAFIRALAGIIQPFGGEVKVRSVDTDKMVPLRSLDDAANLGVSYVSGDRKREGIFPQQSIFENLAIGVYRKKLGPLGVIRKPTLKPMFKREVDRLRIKIGSPSNRITSLSGGNQQKVLIGRAFANDPQVILLNDPARGVDLGTKRDLYRELRLFAEKGGSVIYLSTEIEEFIGFADRVDVFFGGTLFRSLTGEEIAEAPILAAMFGKARDASVDFDLERTA</sequence>
<dbReference type="InterPro" id="IPR017871">
    <property type="entry name" value="ABC_transporter-like_CS"/>
</dbReference>
<dbReference type="GO" id="GO:0016887">
    <property type="term" value="F:ATP hydrolysis activity"/>
    <property type="evidence" value="ECO:0007669"/>
    <property type="project" value="InterPro"/>
</dbReference>
<evidence type="ECO:0000256" key="1">
    <source>
        <dbReference type="ARBA" id="ARBA00005417"/>
    </source>
</evidence>
<feature type="domain" description="ABC transporter" evidence="8">
    <location>
        <begin position="272"/>
        <end position="520"/>
    </location>
</feature>
<evidence type="ECO:0000256" key="2">
    <source>
        <dbReference type="ARBA" id="ARBA00022448"/>
    </source>
</evidence>
<evidence type="ECO:0000256" key="5">
    <source>
        <dbReference type="ARBA" id="ARBA00022741"/>
    </source>
</evidence>
<feature type="domain" description="ABC transporter" evidence="8">
    <location>
        <begin position="23"/>
        <end position="256"/>
    </location>
</feature>
<proteinExistence type="inferred from homology"/>
<evidence type="ECO:0000256" key="4">
    <source>
        <dbReference type="ARBA" id="ARBA00022737"/>
    </source>
</evidence>
<evidence type="ECO:0000256" key="3">
    <source>
        <dbReference type="ARBA" id="ARBA00022597"/>
    </source>
</evidence>
<dbReference type="PANTHER" id="PTHR43790:SF9">
    <property type="entry name" value="GALACTOFURANOSE TRANSPORTER ATP-BINDING PROTEIN YTFR"/>
    <property type="match status" value="1"/>
</dbReference>
<geneLocation type="plasmid" evidence="9">
    <name>pPRF81b</name>
</geneLocation>
<dbReference type="InterPro" id="IPR050107">
    <property type="entry name" value="ABC_carbohydrate_import_ATPase"/>
</dbReference>
<dbReference type="PATRIC" id="fig|363754.4.peg.6823"/>
<evidence type="ECO:0000259" key="8">
    <source>
        <dbReference type="PROSITE" id="PS50893"/>
    </source>
</evidence>
<name>N6US52_9HYPH</name>
<dbReference type="GO" id="GO:0005524">
    <property type="term" value="F:ATP binding"/>
    <property type="evidence" value="ECO:0007669"/>
    <property type="project" value="UniProtKB-KW"/>
</dbReference>
<evidence type="ECO:0000313" key="10">
    <source>
        <dbReference type="Proteomes" id="UP000012429"/>
    </source>
</evidence>
<dbReference type="CDD" id="cd03215">
    <property type="entry name" value="ABC_Carb_Monos_II"/>
    <property type="match status" value="1"/>
</dbReference>
<dbReference type="Proteomes" id="UP000012429">
    <property type="component" value="Unassembled WGS sequence"/>
</dbReference>
<dbReference type="PROSITE" id="PS00211">
    <property type="entry name" value="ABC_TRANSPORTER_1"/>
    <property type="match status" value="1"/>
</dbReference>
<gene>
    <name evidence="9" type="ORF">RHSP_74972</name>
</gene>
<comment type="similarity">
    <text evidence="1">Belongs to the ABC transporter superfamily.</text>
</comment>
<dbReference type="CDD" id="cd03216">
    <property type="entry name" value="ABC_Carb_Monos_I"/>
    <property type="match status" value="1"/>
</dbReference>
<keyword evidence="2" id="KW-0813">Transport</keyword>
<dbReference type="Gene3D" id="3.40.50.300">
    <property type="entry name" value="P-loop containing nucleotide triphosphate hydrolases"/>
    <property type="match status" value="2"/>
</dbReference>
<reference evidence="9 10" key="1">
    <citation type="journal article" date="2012" name="BMC Genomics">
        <title>Genomic basis of broad host range and environmental adaptability of Rhizobium tropici CIAT 899 and Rhizobium sp. PRF 81 which are used in inoculants for common bean (Phaseolus vulgaris L.).</title>
        <authorList>
            <person name="Ormeno-Orrillo E."/>
            <person name="Menna P."/>
            <person name="Almeida L.G."/>
            <person name="Ollero F.J."/>
            <person name="Nicolas M.F."/>
            <person name="Pains Rodrigues E."/>
            <person name="Shigueyoshi Nakatani A."/>
            <person name="Silva Batista J.S."/>
            <person name="Oliveira Chueire L.M."/>
            <person name="Souza R.C."/>
            <person name="Ribeiro Vasconcelos A.T."/>
            <person name="Megias M."/>
            <person name="Hungria M."/>
            <person name="Martinez-Romero E."/>
        </authorList>
    </citation>
    <scope>NUCLEOTIDE SEQUENCE [LARGE SCALE GENOMIC DNA]</scope>
    <source>
        <strain evidence="9 10">PRF 81</strain>
        <plasmid evidence="9">pPRF81b</plasmid>
    </source>
</reference>
<evidence type="ECO:0000256" key="6">
    <source>
        <dbReference type="ARBA" id="ARBA00022840"/>
    </source>
</evidence>
<evidence type="ECO:0000313" key="9">
    <source>
        <dbReference type="EMBL" id="ENN83626.1"/>
    </source>
</evidence>
<keyword evidence="6 9" id="KW-0067">ATP-binding</keyword>
<evidence type="ECO:0000256" key="7">
    <source>
        <dbReference type="ARBA" id="ARBA00023136"/>
    </source>
</evidence>
<dbReference type="Pfam" id="PF00005">
    <property type="entry name" value="ABC_tran"/>
    <property type="match status" value="2"/>
</dbReference>
<dbReference type="SMART" id="SM00382">
    <property type="entry name" value="AAA"/>
    <property type="match status" value="2"/>
</dbReference>
<comment type="caution">
    <text evidence="9">The sequence shown here is derived from an EMBL/GenBank/DDBJ whole genome shotgun (WGS) entry which is preliminary data.</text>
</comment>
<dbReference type="InterPro" id="IPR027417">
    <property type="entry name" value="P-loop_NTPase"/>
</dbReference>
<dbReference type="AlphaFoldDB" id="N6US52"/>